<dbReference type="GO" id="GO:0044550">
    <property type="term" value="P:secondary metabolite biosynthetic process"/>
    <property type="evidence" value="ECO:0007669"/>
    <property type="project" value="TreeGrafter"/>
</dbReference>
<proteinExistence type="predicted"/>
<feature type="domain" description="AMP-binding enzyme C-terminal" evidence="2">
    <location>
        <begin position="440"/>
        <end position="516"/>
    </location>
</feature>
<dbReference type="InterPro" id="IPR020845">
    <property type="entry name" value="AMP-binding_CS"/>
</dbReference>
<dbReference type="Proteomes" id="UP000322634">
    <property type="component" value="Unassembled WGS sequence"/>
</dbReference>
<dbReference type="InterPro" id="IPR042099">
    <property type="entry name" value="ANL_N_sf"/>
</dbReference>
<dbReference type="GO" id="GO:0005737">
    <property type="term" value="C:cytoplasm"/>
    <property type="evidence" value="ECO:0007669"/>
    <property type="project" value="TreeGrafter"/>
</dbReference>
<name>A0A5D0UES5_9ACTN</name>
<dbReference type="InterPro" id="IPR000873">
    <property type="entry name" value="AMP-dep_synth/lig_dom"/>
</dbReference>
<keyword evidence="4" id="KW-1185">Reference proteome</keyword>
<dbReference type="PROSITE" id="PS00455">
    <property type="entry name" value="AMP_BINDING"/>
    <property type="match status" value="1"/>
</dbReference>
<dbReference type="PANTHER" id="PTHR45527:SF1">
    <property type="entry name" value="FATTY ACID SYNTHASE"/>
    <property type="match status" value="1"/>
</dbReference>
<feature type="domain" description="AMP-dependent synthetase/ligase" evidence="1">
    <location>
        <begin position="26"/>
        <end position="381"/>
    </location>
</feature>
<dbReference type="Pfam" id="PF00501">
    <property type="entry name" value="AMP-binding"/>
    <property type="match status" value="1"/>
</dbReference>
<keyword evidence="3" id="KW-0436">Ligase</keyword>
<dbReference type="EMBL" id="VSFF01000004">
    <property type="protein sequence ID" value="TYC16093.1"/>
    <property type="molecule type" value="Genomic_DNA"/>
</dbReference>
<dbReference type="InterPro" id="IPR025110">
    <property type="entry name" value="AMP-bd_C"/>
</dbReference>
<dbReference type="Pfam" id="PF13193">
    <property type="entry name" value="AMP-binding_C"/>
    <property type="match status" value="1"/>
</dbReference>
<protein>
    <submittedName>
        <fullName evidence="3">D-alanine--poly(Phosphoribitol) ligase</fullName>
    </submittedName>
</protein>
<organism evidence="3 4">
    <name type="scientific">Actinomadura syzygii</name>
    <dbReference type="NCBI Taxonomy" id="1427538"/>
    <lineage>
        <taxon>Bacteria</taxon>
        <taxon>Bacillati</taxon>
        <taxon>Actinomycetota</taxon>
        <taxon>Actinomycetes</taxon>
        <taxon>Streptosporangiales</taxon>
        <taxon>Thermomonosporaceae</taxon>
        <taxon>Actinomadura</taxon>
    </lineage>
</organism>
<accession>A0A5D0UES5</accession>
<gene>
    <name evidence="3" type="ORF">FXF65_12305</name>
</gene>
<sequence>MSPSTMLPARVRDSVDNLHGFMLQTAGDAPGAPAVVEPGPGGELTVVTYGELRERVDEYADALGALGLDVGDRVILESHTSSTAIAVYLACCALGLPFIPVSPETPAKRLLAIIDSARPALYLQHEDGGRDGVPPGVGTARFGPAGLRVERAPEPRARRRREVVGTDPAYIIFTSGTTGRPKGVVMSHRASTAFFRAVHGLGILRPGDRVATASPLQFDFALFDIGITLGSGATLLPIPRERLRWPRRFVGFLRDAGATHVHGVPSIWRPLLRNEPDELATLGLRGVLFSGEQFPMHELRQLRSLAPGARIINCYGPTESMACSFTDVPDPIPDDLELLSIGHAYPGAEMMIADERGRPIERPGVPGEIYLRAPALFSGYWDDPETTARALVRDPLNPASGQIVLRTGDLAHRGPDGELYFRARVDSQVQIRGNRVELTEVERRIAEFPGVGAAAVTVADGGSADPVLCAFVVGAPGEGDPDRMAVRAFCAEALPDYMVPSEIHVVAELPLTENGKVDRALLASTR</sequence>
<dbReference type="InterPro" id="IPR020459">
    <property type="entry name" value="AMP-binding"/>
</dbReference>
<dbReference type="PRINTS" id="PR00154">
    <property type="entry name" value="AMPBINDING"/>
</dbReference>
<dbReference type="GO" id="GO:0043041">
    <property type="term" value="P:amino acid activation for nonribosomal peptide biosynthetic process"/>
    <property type="evidence" value="ECO:0007669"/>
    <property type="project" value="TreeGrafter"/>
</dbReference>
<evidence type="ECO:0000313" key="3">
    <source>
        <dbReference type="EMBL" id="TYC16093.1"/>
    </source>
</evidence>
<dbReference type="OrthoDB" id="2472181at2"/>
<dbReference type="Gene3D" id="3.30.300.30">
    <property type="match status" value="1"/>
</dbReference>
<dbReference type="AlphaFoldDB" id="A0A5D0UES5"/>
<reference evidence="3 4" key="1">
    <citation type="submission" date="2019-08" db="EMBL/GenBank/DDBJ databases">
        <title>Actinomadura sp. nov. CYP1-5 isolated from mountain soil.</title>
        <authorList>
            <person name="Songsumanus A."/>
            <person name="Kuncharoen N."/>
            <person name="Kudo T."/>
            <person name="Yuki M."/>
            <person name="Igarashi Y."/>
            <person name="Tanasupawat S."/>
        </authorList>
    </citation>
    <scope>NUCLEOTIDE SEQUENCE [LARGE SCALE GENOMIC DNA]</scope>
    <source>
        <strain evidence="3 4">GKU157</strain>
    </source>
</reference>
<evidence type="ECO:0000259" key="1">
    <source>
        <dbReference type="Pfam" id="PF00501"/>
    </source>
</evidence>
<dbReference type="GO" id="GO:0031177">
    <property type="term" value="F:phosphopantetheine binding"/>
    <property type="evidence" value="ECO:0007669"/>
    <property type="project" value="TreeGrafter"/>
</dbReference>
<dbReference type="SUPFAM" id="SSF56801">
    <property type="entry name" value="Acetyl-CoA synthetase-like"/>
    <property type="match status" value="1"/>
</dbReference>
<evidence type="ECO:0000259" key="2">
    <source>
        <dbReference type="Pfam" id="PF13193"/>
    </source>
</evidence>
<dbReference type="RefSeq" id="WP_148349888.1">
    <property type="nucleotide sequence ID" value="NZ_JBHSBF010000009.1"/>
</dbReference>
<dbReference type="PANTHER" id="PTHR45527">
    <property type="entry name" value="NONRIBOSOMAL PEPTIDE SYNTHETASE"/>
    <property type="match status" value="1"/>
</dbReference>
<dbReference type="GO" id="GO:0016874">
    <property type="term" value="F:ligase activity"/>
    <property type="evidence" value="ECO:0007669"/>
    <property type="project" value="UniProtKB-KW"/>
</dbReference>
<dbReference type="InterPro" id="IPR045851">
    <property type="entry name" value="AMP-bd_C_sf"/>
</dbReference>
<comment type="caution">
    <text evidence="3">The sequence shown here is derived from an EMBL/GenBank/DDBJ whole genome shotgun (WGS) entry which is preliminary data.</text>
</comment>
<evidence type="ECO:0000313" key="4">
    <source>
        <dbReference type="Proteomes" id="UP000322634"/>
    </source>
</evidence>
<dbReference type="Gene3D" id="3.40.50.12780">
    <property type="entry name" value="N-terminal domain of ligase-like"/>
    <property type="match status" value="1"/>
</dbReference>